<evidence type="ECO:0000256" key="13">
    <source>
        <dbReference type="ARBA" id="ARBA00023136"/>
    </source>
</evidence>
<dbReference type="InterPro" id="IPR036890">
    <property type="entry name" value="HATPase_C_sf"/>
</dbReference>
<evidence type="ECO:0000256" key="14">
    <source>
        <dbReference type="SAM" id="Phobius"/>
    </source>
</evidence>
<dbReference type="PRINTS" id="PR00344">
    <property type="entry name" value="BCTRLSENSOR"/>
</dbReference>
<dbReference type="AlphaFoldDB" id="A0A9D1PJF3"/>
<name>A0A9D1PJF3_9FIRM</name>
<keyword evidence="7 14" id="KW-0812">Transmembrane</keyword>
<accession>A0A9D1PJF3</accession>
<dbReference type="EMBL" id="DXIE01000032">
    <property type="protein sequence ID" value="HIV62216.1"/>
    <property type="molecule type" value="Genomic_DNA"/>
</dbReference>
<evidence type="ECO:0000313" key="18">
    <source>
        <dbReference type="Proteomes" id="UP000886808"/>
    </source>
</evidence>
<sequence>MDKQSFFLRNYLAHSILILFAFLVAGSVFTQQFGLYIQSEKQKQLQSTVISVASQTAVATSEPENKLVRELYNVYISQIADSDDVRILVTDLFGNAVFDAAPKEAKSLLSEKVDEMSVLQLKKTGEFNSKGTLGNILPEESYISGAVCRDDNENPIALVYVSSPYSVVEHMMDNVSRMFVLILVCTLAAALVISYFISARMTQPLKIMAMAAKEYAAGNFDIRVPEDNHCTEIDELAVSFNNMARDLAQLDELTRGFIGNVSHEFKTPMTTIGGFVDGMLDGTIPKDQQEKYLRIISEEVKRLSRMVIRMLDAAKIQSGELILNTAPFDFTEMTSQIALSFEQKIVQKNLHVDIDFEDNLMVNGDRDHIFRAVYNLVDNAVKFVDQGGKLTMKAYANGNFCEFAIKNTGTGISPEDIPHVFDRFYKTDRSRNLDRSGAGLGLYIVKNIINLHGGDISVRSDGGETEFSLSLPLMDKKAVANFMNSSQSEQ</sequence>
<proteinExistence type="predicted"/>
<dbReference type="CDD" id="cd00082">
    <property type="entry name" value="HisKA"/>
    <property type="match status" value="1"/>
</dbReference>
<evidence type="ECO:0000256" key="1">
    <source>
        <dbReference type="ARBA" id="ARBA00000085"/>
    </source>
</evidence>
<dbReference type="EC" id="2.7.13.3" evidence="3"/>
<dbReference type="PROSITE" id="PS50885">
    <property type="entry name" value="HAMP"/>
    <property type="match status" value="1"/>
</dbReference>
<gene>
    <name evidence="17" type="ORF">H9746_05180</name>
</gene>
<dbReference type="Pfam" id="PF00512">
    <property type="entry name" value="HisKA"/>
    <property type="match status" value="1"/>
</dbReference>
<evidence type="ECO:0000256" key="2">
    <source>
        <dbReference type="ARBA" id="ARBA00004651"/>
    </source>
</evidence>
<keyword evidence="8" id="KW-0547">Nucleotide-binding</keyword>
<dbReference type="InterPro" id="IPR050398">
    <property type="entry name" value="HssS/ArlS-like"/>
</dbReference>
<dbReference type="FunFam" id="1.10.287.130:FF:000001">
    <property type="entry name" value="Two-component sensor histidine kinase"/>
    <property type="match status" value="1"/>
</dbReference>
<dbReference type="InterPro" id="IPR003594">
    <property type="entry name" value="HATPase_dom"/>
</dbReference>
<dbReference type="Gene3D" id="1.10.287.130">
    <property type="match status" value="1"/>
</dbReference>
<evidence type="ECO:0000256" key="10">
    <source>
        <dbReference type="ARBA" id="ARBA00022840"/>
    </source>
</evidence>
<dbReference type="PANTHER" id="PTHR45528">
    <property type="entry name" value="SENSOR HISTIDINE KINASE CPXA"/>
    <property type="match status" value="1"/>
</dbReference>
<keyword evidence="10" id="KW-0067">ATP-binding</keyword>
<feature type="domain" description="Histidine kinase" evidence="15">
    <location>
        <begin position="260"/>
        <end position="475"/>
    </location>
</feature>
<comment type="subcellular location">
    <subcellularLocation>
        <location evidence="2">Cell membrane</location>
        <topology evidence="2">Multi-pass membrane protein</topology>
    </subcellularLocation>
</comment>
<dbReference type="Gene3D" id="3.30.565.10">
    <property type="entry name" value="Histidine kinase-like ATPase, C-terminal domain"/>
    <property type="match status" value="1"/>
</dbReference>
<evidence type="ECO:0000256" key="4">
    <source>
        <dbReference type="ARBA" id="ARBA00022475"/>
    </source>
</evidence>
<dbReference type="SUPFAM" id="SSF47384">
    <property type="entry name" value="Homodimeric domain of signal transducing histidine kinase"/>
    <property type="match status" value="1"/>
</dbReference>
<keyword evidence="13 14" id="KW-0472">Membrane</keyword>
<keyword evidence="9 17" id="KW-0418">Kinase</keyword>
<evidence type="ECO:0000256" key="8">
    <source>
        <dbReference type="ARBA" id="ARBA00022741"/>
    </source>
</evidence>
<evidence type="ECO:0000256" key="5">
    <source>
        <dbReference type="ARBA" id="ARBA00022553"/>
    </source>
</evidence>
<dbReference type="InterPro" id="IPR003661">
    <property type="entry name" value="HisK_dim/P_dom"/>
</dbReference>
<dbReference type="InterPro" id="IPR005467">
    <property type="entry name" value="His_kinase_dom"/>
</dbReference>
<dbReference type="PROSITE" id="PS50109">
    <property type="entry name" value="HIS_KIN"/>
    <property type="match status" value="1"/>
</dbReference>
<dbReference type="GO" id="GO:0005524">
    <property type="term" value="F:ATP binding"/>
    <property type="evidence" value="ECO:0007669"/>
    <property type="project" value="UniProtKB-KW"/>
</dbReference>
<dbReference type="InterPro" id="IPR004358">
    <property type="entry name" value="Sig_transdc_His_kin-like_C"/>
</dbReference>
<dbReference type="CDD" id="cd00075">
    <property type="entry name" value="HATPase"/>
    <property type="match status" value="1"/>
</dbReference>
<dbReference type="PANTHER" id="PTHR45528:SF1">
    <property type="entry name" value="SENSOR HISTIDINE KINASE CPXA"/>
    <property type="match status" value="1"/>
</dbReference>
<evidence type="ECO:0000256" key="3">
    <source>
        <dbReference type="ARBA" id="ARBA00012438"/>
    </source>
</evidence>
<evidence type="ECO:0000256" key="7">
    <source>
        <dbReference type="ARBA" id="ARBA00022692"/>
    </source>
</evidence>
<keyword evidence="6" id="KW-0808">Transferase</keyword>
<reference evidence="17" key="1">
    <citation type="journal article" date="2021" name="PeerJ">
        <title>Extensive microbial diversity within the chicken gut microbiome revealed by metagenomics and culture.</title>
        <authorList>
            <person name="Gilroy R."/>
            <person name="Ravi A."/>
            <person name="Getino M."/>
            <person name="Pursley I."/>
            <person name="Horton D.L."/>
            <person name="Alikhan N.F."/>
            <person name="Baker D."/>
            <person name="Gharbi K."/>
            <person name="Hall N."/>
            <person name="Watson M."/>
            <person name="Adriaenssens E.M."/>
            <person name="Foster-Nyarko E."/>
            <person name="Jarju S."/>
            <person name="Secka A."/>
            <person name="Antonio M."/>
            <person name="Oren A."/>
            <person name="Chaudhuri R.R."/>
            <person name="La Ragione R."/>
            <person name="Hildebrand F."/>
            <person name="Pallen M.J."/>
        </authorList>
    </citation>
    <scope>NUCLEOTIDE SEQUENCE</scope>
    <source>
        <strain evidence="17">CHK193-4272</strain>
    </source>
</reference>
<dbReference type="Pfam" id="PF00672">
    <property type="entry name" value="HAMP"/>
    <property type="match status" value="1"/>
</dbReference>
<organism evidence="17 18">
    <name type="scientific">Candidatus Butyricicoccus avistercoris</name>
    <dbReference type="NCBI Taxonomy" id="2838518"/>
    <lineage>
        <taxon>Bacteria</taxon>
        <taxon>Bacillati</taxon>
        <taxon>Bacillota</taxon>
        <taxon>Clostridia</taxon>
        <taxon>Eubacteriales</taxon>
        <taxon>Butyricicoccaceae</taxon>
        <taxon>Butyricicoccus</taxon>
    </lineage>
</organism>
<feature type="domain" description="HAMP" evidence="16">
    <location>
        <begin position="199"/>
        <end position="252"/>
    </location>
</feature>
<comment type="catalytic activity">
    <reaction evidence="1">
        <text>ATP + protein L-histidine = ADP + protein N-phospho-L-histidine.</text>
        <dbReference type="EC" id="2.7.13.3"/>
    </reaction>
</comment>
<keyword evidence="11 14" id="KW-1133">Transmembrane helix</keyword>
<protein>
    <recommendedName>
        <fullName evidence="3">histidine kinase</fullName>
        <ecNumber evidence="3">2.7.13.3</ecNumber>
    </recommendedName>
</protein>
<reference evidence="17" key="2">
    <citation type="submission" date="2021-04" db="EMBL/GenBank/DDBJ databases">
        <authorList>
            <person name="Gilroy R."/>
        </authorList>
    </citation>
    <scope>NUCLEOTIDE SEQUENCE</scope>
    <source>
        <strain evidence="17">CHK193-4272</strain>
    </source>
</reference>
<dbReference type="Gene3D" id="6.10.340.10">
    <property type="match status" value="1"/>
</dbReference>
<dbReference type="Pfam" id="PF02518">
    <property type="entry name" value="HATPase_c"/>
    <property type="match status" value="1"/>
</dbReference>
<keyword evidence="4" id="KW-1003">Cell membrane</keyword>
<dbReference type="Proteomes" id="UP000886808">
    <property type="component" value="Unassembled WGS sequence"/>
</dbReference>
<evidence type="ECO:0000256" key="12">
    <source>
        <dbReference type="ARBA" id="ARBA00023012"/>
    </source>
</evidence>
<dbReference type="InterPro" id="IPR003660">
    <property type="entry name" value="HAMP_dom"/>
</dbReference>
<dbReference type="GO" id="GO:0005886">
    <property type="term" value="C:plasma membrane"/>
    <property type="evidence" value="ECO:0007669"/>
    <property type="project" value="UniProtKB-SubCell"/>
</dbReference>
<comment type="caution">
    <text evidence="17">The sequence shown here is derived from an EMBL/GenBank/DDBJ whole genome shotgun (WGS) entry which is preliminary data.</text>
</comment>
<feature type="transmembrane region" description="Helical" evidence="14">
    <location>
        <begin position="12"/>
        <end position="37"/>
    </location>
</feature>
<evidence type="ECO:0000259" key="15">
    <source>
        <dbReference type="PROSITE" id="PS50109"/>
    </source>
</evidence>
<dbReference type="GO" id="GO:0000155">
    <property type="term" value="F:phosphorelay sensor kinase activity"/>
    <property type="evidence" value="ECO:0007669"/>
    <property type="project" value="InterPro"/>
</dbReference>
<evidence type="ECO:0000259" key="16">
    <source>
        <dbReference type="PROSITE" id="PS50885"/>
    </source>
</evidence>
<dbReference type="FunFam" id="3.30.565.10:FF:000006">
    <property type="entry name" value="Sensor histidine kinase WalK"/>
    <property type="match status" value="1"/>
</dbReference>
<feature type="transmembrane region" description="Helical" evidence="14">
    <location>
        <begin position="178"/>
        <end position="197"/>
    </location>
</feature>
<evidence type="ECO:0000256" key="9">
    <source>
        <dbReference type="ARBA" id="ARBA00022777"/>
    </source>
</evidence>
<dbReference type="SUPFAM" id="SSF158472">
    <property type="entry name" value="HAMP domain-like"/>
    <property type="match status" value="1"/>
</dbReference>
<evidence type="ECO:0000313" key="17">
    <source>
        <dbReference type="EMBL" id="HIV62216.1"/>
    </source>
</evidence>
<dbReference type="SMART" id="SM00387">
    <property type="entry name" value="HATPase_c"/>
    <property type="match status" value="1"/>
</dbReference>
<dbReference type="InterPro" id="IPR036097">
    <property type="entry name" value="HisK_dim/P_sf"/>
</dbReference>
<dbReference type="SUPFAM" id="SSF55874">
    <property type="entry name" value="ATPase domain of HSP90 chaperone/DNA topoisomerase II/histidine kinase"/>
    <property type="match status" value="1"/>
</dbReference>
<dbReference type="SMART" id="SM00388">
    <property type="entry name" value="HisKA"/>
    <property type="match status" value="1"/>
</dbReference>
<evidence type="ECO:0000256" key="11">
    <source>
        <dbReference type="ARBA" id="ARBA00022989"/>
    </source>
</evidence>
<evidence type="ECO:0000256" key="6">
    <source>
        <dbReference type="ARBA" id="ARBA00022679"/>
    </source>
</evidence>
<keyword evidence="5" id="KW-0597">Phosphoprotein</keyword>
<dbReference type="CDD" id="cd06225">
    <property type="entry name" value="HAMP"/>
    <property type="match status" value="1"/>
</dbReference>
<dbReference type="SMART" id="SM00304">
    <property type="entry name" value="HAMP"/>
    <property type="match status" value="1"/>
</dbReference>
<keyword evidence="12" id="KW-0902">Two-component regulatory system</keyword>